<dbReference type="EMBL" id="OX359470">
    <property type="protein sequence ID" value="CAI3971230.1"/>
    <property type="molecule type" value="Genomic_DNA"/>
</dbReference>
<evidence type="ECO:0000313" key="1">
    <source>
        <dbReference type="EMBL" id="CAI3971230.1"/>
    </source>
</evidence>
<sequence length="59" mass="7030">MTGIYRMEPNRFKEVANKEWHVRHDDEIWTDDDEYIATADNTDLAELIVNLHNDQLDIV</sequence>
<proteinExistence type="predicted"/>
<gene>
    <name evidence="1" type="ORF">ORM20_00181</name>
</gene>
<accession>A0A9N6ZHR0</accession>
<organism evidence="1">
    <name type="scientific">Ochrobactrum phage ORM_20</name>
    <dbReference type="NCBI Taxonomy" id="2985243"/>
    <lineage>
        <taxon>Viruses</taxon>
    </lineage>
</organism>
<reference evidence="1" key="1">
    <citation type="submission" date="2022-10" db="EMBL/GenBank/DDBJ databases">
        <authorList>
            <person name="Meaden S."/>
        </authorList>
    </citation>
    <scope>NUCLEOTIDE SEQUENCE</scope>
</reference>
<name>A0A9N6ZHR0_9VIRU</name>
<protein>
    <submittedName>
        <fullName evidence="1">Uncharacterized protein</fullName>
    </submittedName>
</protein>